<dbReference type="Gene3D" id="3.40.50.620">
    <property type="entry name" value="HUPs"/>
    <property type="match status" value="1"/>
</dbReference>
<accession>A0A4U6D6L5</accession>
<dbReference type="InterPro" id="IPR004527">
    <property type="entry name" value="Glu-tRNA-ligase_bac/mito"/>
</dbReference>
<comment type="caution">
    <text evidence="8">Lacks conserved residue(s) required for the propagation of feature annotation.</text>
</comment>
<keyword evidence="12" id="KW-1185">Reference proteome</keyword>
<keyword evidence="7 8" id="KW-0030">Aminoacyl-tRNA synthetase</keyword>
<comment type="catalytic activity">
    <reaction evidence="8">
        <text>tRNA(Glu) + L-glutamate + ATP = L-glutamyl-tRNA(Glu) + AMP + diphosphate</text>
        <dbReference type="Rhea" id="RHEA:23540"/>
        <dbReference type="Rhea" id="RHEA-COMP:9663"/>
        <dbReference type="Rhea" id="RHEA-COMP:9680"/>
        <dbReference type="ChEBI" id="CHEBI:29985"/>
        <dbReference type="ChEBI" id="CHEBI:30616"/>
        <dbReference type="ChEBI" id="CHEBI:33019"/>
        <dbReference type="ChEBI" id="CHEBI:78442"/>
        <dbReference type="ChEBI" id="CHEBI:78520"/>
        <dbReference type="ChEBI" id="CHEBI:456215"/>
        <dbReference type="EC" id="6.1.1.17"/>
    </reaction>
</comment>
<keyword evidence="6 8" id="KW-0648">Protein biosynthesis</keyword>
<name>A0A4U6D6L5_9BACT</name>
<evidence type="ECO:0000256" key="1">
    <source>
        <dbReference type="ARBA" id="ARBA00007894"/>
    </source>
</evidence>
<dbReference type="FunFam" id="3.40.50.620:FF:000127">
    <property type="entry name" value="Glutamate--tRNA ligase"/>
    <property type="match status" value="1"/>
</dbReference>
<dbReference type="InterPro" id="IPR014729">
    <property type="entry name" value="Rossmann-like_a/b/a_fold"/>
</dbReference>
<evidence type="ECO:0000259" key="9">
    <source>
        <dbReference type="Pfam" id="PF00749"/>
    </source>
</evidence>
<feature type="domain" description="Glutamyl/glutaminyl-tRNA synthetase class Ib catalytic" evidence="9">
    <location>
        <begin position="6"/>
        <end position="350"/>
    </location>
</feature>
<dbReference type="GO" id="GO:0000049">
    <property type="term" value="F:tRNA binding"/>
    <property type="evidence" value="ECO:0007669"/>
    <property type="project" value="InterPro"/>
</dbReference>
<dbReference type="InterPro" id="IPR033910">
    <property type="entry name" value="GluRS_core"/>
</dbReference>
<sequence length="516" mass="58352">MNKLPVRVRFAPSPTGPLHAGGVRTALYNYLFARQQGGQMLLRIEDTDQNRFVPGAEAYILEALEWLGIEIDEGPQQGGPHAPYKQSERKEMYREYAEKLVTDGKAYYAFDTAEELDVMRKRLEEAKVAAVQYNAITRQEMSNSLTLSPEETKARLESGEPYVIRMKIMPKEDIRFNDLIRGWVVVHSSQIDDKVLLKSDGMPTYHLANIVDDHLMEITHVIRGEEWLPSAPLHVLLYRYLGWESTMPQFAHLPLLLKPDGNGKLSKRDADLGGFPIFPLQWTDPNTGDIAKGFREEGYSPESTANFLALLGWNAGTEQEVFSMDEMIKLFSFERVHKAGARFDIQKANWFNQQYLKQQDDVSVIAEIKPLYAAKGIEVNDDQLAQIVHLLKDRVHFTKEIVEESLFLFSLPEVYDQDVAVKKWNEDAVNAISNFKDALEGYEGDFVAENIKHVLAEKMEAAGIKMGKIMQALRLAVTGAGAGPDLMVIMEILGKEQVIARLTQALDRLPAQIRLA</sequence>
<dbReference type="CDD" id="cd00808">
    <property type="entry name" value="GluRS_core"/>
    <property type="match status" value="1"/>
</dbReference>
<dbReference type="PANTHER" id="PTHR43311:SF2">
    <property type="entry name" value="GLUTAMATE--TRNA LIGASE, MITOCHONDRIAL-RELATED"/>
    <property type="match status" value="1"/>
</dbReference>
<keyword evidence="5 8" id="KW-0067">ATP-binding</keyword>
<keyword evidence="2 8" id="KW-0963">Cytoplasm</keyword>
<feature type="short sequence motif" description="'KMSKS' region" evidence="8">
    <location>
        <begin position="264"/>
        <end position="268"/>
    </location>
</feature>
<dbReference type="HAMAP" id="MF_00022">
    <property type="entry name" value="Glu_tRNA_synth_type1"/>
    <property type="match status" value="1"/>
</dbReference>
<dbReference type="InterPro" id="IPR049940">
    <property type="entry name" value="GluQ/Sye"/>
</dbReference>
<dbReference type="InterPro" id="IPR045462">
    <property type="entry name" value="aa-tRNA-synth_I_cd-bd"/>
</dbReference>
<dbReference type="GO" id="GO:0008270">
    <property type="term" value="F:zinc ion binding"/>
    <property type="evidence" value="ECO:0007669"/>
    <property type="project" value="InterPro"/>
</dbReference>
<dbReference type="Gene3D" id="1.10.10.350">
    <property type="match status" value="1"/>
</dbReference>
<dbReference type="InterPro" id="IPR000924">
    <property type="entry name" value="Glu/Gln-tRNA-synth"/>
</dbReference>
<dbReference type="Pfam" id="PF19269">
    <property type="entry name" value="Anticodon_2"/>
    <property type="match status" value="1"/>
</dbReference>
<evidence type="ECO:0000256" key="7">
    <source>
        <dbReference type="ARBA" id="ARBA00023146"/>
    </source>
</evidence>
<dbReference type="Pfam" id="PF00749">
    <property type="entry name" value="tRNA-synt_1c"/>
    <property type="match status" value="1"/>
</dbReference>
<dbReference type="EC" id="6.1.1.17" evidence="8"/>
<dbReference type="SUPFAM" id="SSF52374">
    <property type="entry name" value="Nucleotidylyl transferase"/>
    <property type="match status" value="1"/>
</dbReference>
<evidence type="ECO:0000313" key="11">
    <source>
        <dbReference type="EMBL" id="TKT89734.1"/>
    </source>
</evidence>
<evidence type="ECO:0000256" key="8">
    <source>
        <dbReference type="HAMAP-Rule" id="MF_00022"/>
    </source>
</evidence>
<dbReference type="PANTHER" id="PTHR43311">
    <property type="entry name" value="GLUTAMATE--TRNA LIGASE"/>
    <property type="match status" value="1"/>
</dbReference>
<evidence type="ECO:0000256" key="5">
    <source>
        <dbReference type="ARBA" id="ARBA00022840"/>
    </source>
</evidence>
<dbReference type="InterPro" id="IPR001412">
    <property type="entry name" value="aa-tRNA-synth_I_CS"/>
</dbReference>
<protein>
    <recommendedName>
        <fullName evidence="8">Glutamate--tRNA ligase</fullName>
        <ecNumber evidence="8">6.1.1.17</ecNumber>
    </recommendedName>
    <alternativeName>
        <fullName evidence="8">Glutamyl-tRNA synthetase</fullName>
        <shortName evidence="8">GluRS</shortName>
    </alternativeName>
</protein>
<keyword evidence="4 8" id="KW-0547">Nucleotide-binding</keyword>
<evidence type="ECO:0000256" key="4">
    <source>
        <dbReference type="ARBA" id="ARBA00022741"/>
    </source>
</evidence>
<comment type="function">
    <text evidence="8">Catalyzes the attachment of glutamate to tRNA(Glu) in a two-step reaction: glutamate is first activated by ATP to form Glu-AMP and then transferred to the acceptor end of tRNA(Glu).</text>
</comment>
<dbReference type="PRINTS" id="PR00987">
    <property type="entry name" value="TRNASYNTHGLU"/>
</dbReference>
<keyword evidence="3 8" id="KW-0436">Ligase</keyword>
<evidence type="ECO:0000256" key="2">
    <source>
        <dbReference type="ARBA" id="ARBA00022490"/>
    </source>
</evidence>
<feature type="domain" description="Aminoacyl-tRNA synthetase class I anticodon-binding" evidence="10">
    <location>
        <begin position="372"/>
        <end position="506"/>
    </location>
</feature>
<evidence type="ECO:0000256" key="6">
    <source>
        <dbReference type="ARBA" id="ARBA00022917"/>
    </source>
</evidence>
<dbReference type="InterPro" id="IPR008925">
    <property type="entry name" value="aa_tRNA-synth_I_cd-bd_sf"/>
</dbReference>
<dbReference type="PROSITE" id="PS00178">
    <property type="entry name" value="AA_TRNA_LIGASE_I"/>
    <property type="match status" value="1"/>
</dbReference>
<dbReference type="EMBL" id="SZVO01000011">
    <property type="protein sequence ID" value="TKT89734.1"/>
    <property type="molecule type" value="Genomic_DNA"/>
</dbReference>
<reference evidence="11 12" key="1">
    <citation type="submission" date="2019-05" db="EMBL/GenBank/DDBJ databases">
        <title>Dyadobacter AR-3-8 sp. nov., isolated from arctic soil.</title>
        <authorList>
            <person name="Chaudhary D.K."/>
        </authorList>
    </citation>
    <scope>NUCLEOTIDE SEQUENCE [LARGE SCALE GENOMIC DNA]</scope>
    <source>
        <strain evidence="11 12">AR-3-8</strain>
    </source>
</reference>
<dbReference type="OrthoDB" id="9807503at2"/>
<dbReference type="SUPFAM" id="SSF48163">
    <property type="entry name" value="An anticodon-binding domain of class I aminoacyl-tRNA synthetases"/>
    <property type="match status" value="1"/>
</dbReference>
<evidence type="ECO:0000256" key="3">
    <source>
        <dbReference type="ARBA" id="ARBA00022598"/>
    </source>
</evidence>
<feature type="binding site" evidence="8">
    <location>
        <position position="267"/>
    </location>
    <ligand>
        <name>ATP</name>
        <dbReference type="ChEBI" id="CHEBI:30616"/>
    </ligand>
</feature>
<dbReference type="GO" id="GO:0005829">
    <property type="term" value="C:cytosol"/>
    <property type="evidence" value="ECO:0007669"/>
    <property type="project" value="TreeGrafter"/>
</dbReference>
<organism evidence="11 12">
    <name type="scientific">Dyadobacter frigoris</name>
    <dbReference type="NCBI Taxonomy" id="2576211"/>
    <lineage>
        <taxon>Bacteria</taxon>
        <taxon>Pseudomonadati</taxon>
        <taxon>Bacteroidota</taxon>
        <taxon>Cytophagia</taxon>
        <taxon>Cytophagales</taxon>
        <taxon>Spirosomataceae</taxon>
        <taxon>Dyadobacter</taxon>
    </lineage>
</organism>
<dbReference type="GO" id="GO:0005524">
    <property type="term" value="F:ATP binding"/>
    <property type="evidence" value="ECO:0007669"/>
    <property type="project" value="UniProtKB-UniRule"/>
</dbReference>
<dbReference type="AlphaFoldDB" id="A0A4U6D6L5"/>
<dbReference type="GO" id="GO:0006424">
    <property type="term" value="P:glutamyl-tRNA aminoacylation"/>
    <property type="evidence" value="ECO:0007669"/>
    <property type="project" value="UniProtKB-UniRule"/>
</dbReference>
<dbReference type="InterPro" id="IPR020751">
    <property type="entry name" value="aa-tRNA-synth_I_codon-bd_sub2"/>
</dbReference>
<dbReference type="GO" id="GO:0004818">
    <property type="term" value="F:glutamate-tRNA ligase activity"/>
    <property type="evidence" value="ECO:0007669"/>
    <property type="project" value="UniProtKB-UniRule"/>
</dbReference>
<comment type="similarity">
    <text evidence="1 8">Belongs to the class-I aminoacyl-tRNA synthetase family. Glutamate--tRNA ligase type 1 subfamily.</text>
</comment>
<comment type="caution">
    <text evidence="11">The sequence shown here is derived from an EMBL/GenBank/DDBJ whole genome shotgun (WGS) entry which is preliminary data.</text>
</comment>
<evidence type="ECO:0000313" key="12">
    <source>
        <dbReference type="Proteomes" id="UP000304900"/>
    </source>
</evidence>
<feature type="short sequence motif" description="'HIGH' region" evidence="8">
    <location>
        <begin position="12"/>
        <end position="22"/>
    </location>
</feature>
<evidence type="ECO:0000259" key="10">
    <source>
        <dbReference type="Pfam" id="PF19269"/>
    </source>
</evidence>
<dbReference type="RefSeq" id="WP_137342366.1">
    <property type="nucleotide sequence ID" value="NZ_BSQH01000009.1"/>
</dbReference>
<proteinExistence type="inferred from homology"/>
<comment type="subunit">
    <text evidence="8">Monomer.</text>
</comment>
<comment type="subcellular location">
    <subcellularLocation>
        <location evidence="8">Cytoplasm</location>
    </subcellularLocation>
</comment>
<dbReference type="InterPro" id="IPR020058">
    <property type="entry name" value="Glu/Gln-tRNA-synth_Ib_cat-dom"/>
</dbReference>
<gene>
    <name evidence="8" type="primary">gltX</name>
    <name evidence="11" type="ORF">FDK13_23065</name>
</gene>
<dbReference type="Proteomes" id="UP000304900">
    <property type="component" value="Unassembled WGS sequence"/>
</dbReference>
<dbReference type="NCBIfam" id="TIGR00464">
    <property type="entry name" value="gltX_bact"/>
    <property type="match status" value="1"/>
</dbReference>